<evidence type="ECO:0000256" key="3">
    <source>
        <dbReference type="ARBA" id="ARBA00023163"/>
    </source>
</evidence>
<dbReference type="Gene3D" id="1.10.10.60">
    <property type="entry name" value="Homeodomain-like"/>
    <property type="match status" value="1"/>
</dbReference>
<feature type="transmembrane region" description="Helical" evidence="4">
    <location>
        <begin position="87"/>
        <end position="104"/>
    </location>
</feature>
<reference evidence="6" key="2">
    <citation type="submission" date="2023-01" db="EMBL/GenBank/DDBJ databases">
        <title>Draft genome sequence of Algimonas porphyrae strain NBRC 108216.</title>
        <authorList>
            <person name="Sun Q."/>
            <person name="Mori K."/>
        </authorList>
    </citation>
    <scope>NUCLEOTIDE SEQUENCE</scope>
    <source>
        <strain evidence="6">NBRC 108216</strain>
    </source>
</reference>
<dbReference type="InterPro" id="IPR018062">
    <property type="entry name" value="HTH_AraC-typ_CS"/>
</dbReference>
<gene>
    <name evidence="6" type="ORF">GCM10007854_25640</name>
</gene>
<evidence type="ECO:0000256" key="2">
    <source>
        <dbReference type="ARBA" id="ARBA00023125"/>
    </source>
</evidence>
<feature type="transmembrane region" description="Helical" evidence="4">
    <location>
        <begin position="6"/>
        <end position="23"/>
    </location>
</feature>
<dbReference type="PANTHER" id="PTHR43280">
    <property type="entry name" value="ARAC-FAMILY TRANSCRIPTIONAL REGULATOR"/>
    <property type="match status" value="1"/>
</dbReference>
<keyword evidence="2" id="KW-0238">DNA-binding</keyword>
<name>A0ABQ5V3R8_9PROT</name>
<evidence type="ECO:0000313" key="6">
    <source>
        <dbReference type="EMBL" id="GLQ21609.1"/>
    </source>
</evidence>
<dbReference type="Proteomes" id="UP001161390">
    <property type="component" value="Unassembled WGS sequence"/>
</dbReference>
<dbReference type="SUPFAM" id="SSF46689">
    <property type="entry name" value="Homeodomain-like"/>
    <property type="match status" value="1"/>
</dbReference>
<dbReference type="PROSITE" id="PS00041">
    <property type="entry name" value="HTH_ARAC_FAMILY_1"/>
    <property type="match status" value="1"/>
</dbReference>
<feature type="domain" description="HTH araC/xylS-type" evidence="5">
    <location>
        <begin position="232"/>
        <end position="341"/>
    </location>
</feature>
<keyword evidence="7" id="KW-1185">Reference proteome</keyword>
<dbReference type="InterPro" id="IPR009057">
    <property type="entry name" value="Homeodomain-like_sf"/>
</dbReference>
<comment type="caution">
    <text evidence="6">The sequence shown here is derived from an EMBL/GenBank/DDBJ whole genome shotgun (WGS) entry which is preliminary data.</text>
</comment>
<dbReference type="InterPro" id="IPR020449">
    <property type="entry name" value="Tscrpt_reg_AraC-type_HTH"/>
</dbReference>
<sequence length="345" mass="38260">MSLFDPAIRFSAILILVLIAFMAQRDLLPSRSRVFLQLACVSVIGSLLDFTPDYIATQSWITRLAGLVSAFDLPLIWLFIMTLFSRAVRVGPIAALIGISYSLPKLTSHIGRSFDLSLPIWHAALIANIFGLIILIHIVTRLLLDRRDDMLNRRRRSRLQFAVALVLFSAGSTLANYLVPLDALPTARGALVWMGTLYAFVHLIHIPEDALLFSATRAASPPPEDRLPDALRRRMVVLEAEMTQRKPYLEAGLSIGDLANRLGISETQLRETIGDGLGHDNFSSFINSYRIADIKRALRDPDQAHLPILTIALDHGFSSLSPFNRAFKTHVGVTPSTFRKKPSAG</sequence>
<protein>
    <recommendedName>
        <fullName evidence="5">HTH araC/xylS-type domain-containing protein</fullName>
    </recommendedName>
</protein>
<dbReference type="Pfam" id="PF12833">
    <property type="entry name" value="HTH_18"/>
    <property type="match status" value="1"/>
</dbReference>
<feature type="transmembrane region" description="Helical" evidence="4">
    <location>
        <begin position="116"/>
        <end position="139"/>
    </location>
</feature>
<keyword evidence="3" id="KW-0804">Transcription</keyword>
<dbReference type="PROSITE" id="PS01124">
    <property type="entry name" value="HTH_ARAC_FAMILY_2"/>
    <property type="match status" value="1"/>
</dbReference>
<dbReference type="SMART" id="SM00342">
    <property type="entry name" value="HTH_ARAC"/>
    <property type="match status" value="1"/>
</dbReference>
<evidence type="ECO:0000259" key="5">
    <source>
        <dbReference type="PROSITE" id="PS01124"/>
    </source>
</evidence>
<evidence type="ECO:0000313" key="7">
    <source>
        <dbReference type="Proteomes" id="UP001161390"/>
    </source>
</evidence>
<reference evidence="6" key="1">
    <citation type="journal article" date="2014" name="Int. J. Syst. Evol. Microbiol.">
        <title>Complete genome of a new Firmicutes species belonging to the dominant human colonic microbiota ('Ruminococcus bicirculans') reveals two chromosomes and a selective capacity to utilize plant glucans.</title>
        <authorList>
            <consortium name="NISC Comparative Sequencing Program"/>
            <person name="Wegmann U."/>
            <person name="Louis P."/>
            <person name="Goesmann A."/>
            <person name="Henrissat B."/>
            <person name="Duncan S.H."/>
            <person name="Flint H.J."/>
        </authorList>
    </citation>
    <scope>NUCLEOTIDE SEQUENCE</scope>
    <source>
        <strain evidence="6">NBRC 108216</strain>
    </source>
</reference>
<keyword evidence="1" id="KW-0805">Transcription regulation</keyword>
<feature type="transmembrane region" description="Helical" evidence="4">
    <location>
        <begin position="61"/>
        <end position="80"/>
    </location>
</feature>
<evidence type="ECO:0000256" key="1">
    <source>
        <dbReference type="ARBA" id="ARBA00023015"/>
    </source>
</evidence>
<organism evidence="6 7">
    <name type="scientific">Algimonas porphyrae</name>
    <dbReference type="NCBI Taxonomy" id="1128113"/>
    <lineage>
        <taxon>Bacteria</taxon>
        <taxon>Pseudomonadati</taxon>
        <taxon>Pseudomonadota</taxon>
        <taxon>Alphaproteobacteria</taxon>
        <taxon>Maricaulales</taxon>
        <taxon>Robiginitomaculaceae</taxon>
        <taxon>Algimonas</taxon>
    </lineage>
</organism>
<keyword evidence="4" id="KW-1133">Transmembrane helix</keyword>
<dbReference type="EMBL" id="BSNJ01000005">
    <property type="protein sequence ID" value="GLQ21609.1"/>
    <property type="molecule type" value="Genomic_DNA"/>
</dbReference>
<keyword evidence="4" id="KW-0472">Membrane</keyword>
<evidence type="ECO:0000256" key="4">
    <source>
        <dbReference type="SAM" id="Phobius"/>
    </source>
</evidence>
<feature type="transmembrane region" description="Helical" evidence="4">
    <location>
        <begin position="159"/>
        <end position="178"/>
    </location>
</feature>
<accession>A0ABQ5V3R8</accession>
<keyword evidence="4" id="KW-0812">Transmembrane</keyword>
<proteinExistence type="predicted"/>
<dbReference type="PRINTS" id="PR00032">
    <property type="entry name" value="HTHARAC"/>
</dbReference>
<dbReference type="InterPro" id="IPR018060">
    <property type="entry name" value="HTH_AraC"/>
</dbReference>
<dbReference type="PANTHER" id="PTHR43280:SF29">
    <property type="entry name" value="ARAC-FAMILY TRANSCRIPTIONAL REGULATOR"/>
    <property type="match status" value="1"/>
</dbReference>